<keyword evidence="1" id="KW-0812">Transmembrane</keyword>
<gene>
    <name evidence="2" type="ORF">HR45_17735</name>
</gene>
<evidence type="ECO:0000313" key="2">
    <source>
        <dbReference type="EMBL" id="KFZ36228.1"/>
    </source>
</evidence>
<keyword evidence="3" id="KW-1185">Reference proteome</keyword>
<reference evidence="2 3" key="1">
    <citation type="submission" date="2014-06" db="EMBL/GenBank/DDBJ databases">
        <title>Shewanella sp. YQH10.</title>
        <authorList>
            <person name="Liu Y."/>
            <person name="Zeng R."/>
        </authorList>
    </citation>
    <scope>NUCLEOTIDE SEQUENCE [LARGE SCALE GENOMIC DNA]</scope>
    <source>
        <strain evidence="2 3">YQH10</strain>
    </source>
</reference>
<dbReference type="EMBL" id="JPEO01000022">
    <property type="protein sequence ID" value="KFZ36228.1"/>
    <property type="molecule type" value="Genomic_DNA"/>
</dbReference>
<protein>
    <submittedName>
        <fullName evidence="2">Uncharacterized protein</fullName>
    </submittedName>
</protein>
<accession>A0A094LM94</accession>
<evidence type="ECO:0000313" key="3">
    <source>
        <dbReference type="Proteomes" id="UP000029264"/>
    </source>
</evidence>
<organism evidence="2 3">
    <name type="scientific">Shewanella mangrovi</name>
    <dbReference type="NCBI Taxonomy" id="1515746"/>
    <lineage>
        <taxon>Bacteria</taxon>
        <taxon>Pseudomonadati</taxon>
        <taxon>Pseudomonadota</taxon>
        <taxon>Gammaproteobacteria</taxon>
        <taxon>Alteromonadales</taxon>
        <taxon>Shewanellaceae</taxon>
        <taxon>Shewanella</taxon>
    </lineage>
</organism>
<keyword evidence="1" id="KW-0472">Membrane</keyword>
<comment type="caution">
    <text evidence="2">The sequence shown here is derived from an EMBL/GenBank/DDBJ whole genome shotgun (WGS) entry which is preliminary data.</text>
</comment>
<feature type="transmembrane region" description="Helical" evidence="1">
    <location>
        <begin position="55"/>
        <end position="84"/>
    </location>
</feature>
<name>A0A094LM94_9GAMM</name>
<dbReference type="Proteomes" id="UP000029264">
    <property type="component" value="Unassembled WGS sequence"/>
</dbReference>
<proteinExistence type="predicted"/>
<keyword evidence="1" id="KW-1133">Transmembrane helix</keyword>
<dbReference type="AlphaFoldDB" id="A0A094LM94"/>
<evidence type="ECO:0000256" key="1">
    <source>
        <dbReference type="SAM" id="Phobius"/>
    </source>
</evidence>
<sequence>MINTMRLRLATIAQAALCKTDIARLNFKTANVMELLAPSLSHRAIRYSSSRQRSYVTISCLLLLVIELITTKSANNLLAIVIFIHSIQQKRPWHKKAKV</sequence>